<proteinExistence type="predicted"/>
<evidence type="ECO:0000313" key="1">
    <source>
        <dbReference type="EMBL" id="GKU85511.1"/>
    </source>
</evidence>
<evidence type="ECO:0000313" key="2">
    <source>
        <dbReference type="Proteomes" id="UP001054252"/>
    </source>
</evidence>
<dbReference type="AlphaFoldDB" id="A0AAV5HED7"/>
<organism evidence="1 2">
    <name type="scientific">Rubroshorea leprosula</name>
    <dbReference type="NCBI Taxonomy" id="152421"/>
    <lineage>
        <taxon>Eukaryota</taxon>
        <taxon>Viridiplantae</taxon>
        <taxon>Streptophyta</taxon>
        <taxon>Embryophyta</taxon>
        <taxon>Tracheophyta</taxon>
        <taxon>Spermatophyta</taxon>
        <taxon>Magnoliopsida</taxon>
        <taxon>eudicotyledons</taxon>
        <taxon>Gunneridae</taxon>
        <taxon>Pentapetalae</taxon>
        <taxon>rosids</taxon>
        <taxon>malvids</taxon>
        <taxon>Malvales</taxon>
        <taxon>Dipterocarpaceae</taxon>
        <taxon>Rubroshorea</taxon>
    </lineage>
</organism>
<comment type="caution">
    <text evidence="1">The sequence shown here is derived from an EMBL/GenBank/DDBJ whole genome shotgun (WGS) entry which is preliminary data.</text>
</comment>
<keyword evidence="2" id="KW-1185">Reference proteome</keyword>
<accession>A0AAV5HED7</accession>
<protein>
    <submittedName>
        <fullName evidence="1">Uncharacterized protein</fullName>
    </submittedName>
</protein>
<dbReference type="Proteomes" id="UP001054252">
    <property type="component" value="Unassembled WGS sequence"/>
</dbReference>
<reference evidence="1 2" key="1">
    <citation type="journal article" date="2021" name="Commun. Biol.">
        <title>The genome of Shorea leprosula (Dipterocarpaceae) highlights the ecological relevance of drought in aseasonal tropical rainforests.</title>
        <authorList>
            <person name="Ng K.K.S."/>
            <person name="Kobayashi M.J."/>
            <person name="Fawcett J.A."/>
            <person name="Hatakeyama M."/>
            <person name="Paape T."/>
            <person name="Ng C.H."/>
            <person name="Ang C.C."/>
            <person name="Tnah L.H."/>
            <person name="Lee C.T."/>
            <person name="Nishiyama T."/>
            <person name="Sese J."/>
            <person name="O'Brien M.J."/>
            <person name="Copetti D."/>
            <person name="Mohd Noor M.I."/>
            <person name="Ong R.C."/>
            <person name="Putra M."/>
            <person name="Sireger I.Z."/>
            <person name="Indrioko S."/>
            <person name="Kosugi Y."/>
            <person name="Izuno A."/>
            <person name="Isagi Y."/>
            <person name="Lee S.L."/>
            <person name="Shimizu K.K."/>
        </authorList>
    </citation>
    <scope>NUCLEOTIDE SEQUENCE [LARGE SCALE GENOMIC DNA]</scope>
    <source>
        <strain evidence="1">214</strain>
    </source>
</reference>
<gene>
    <name evidence="1" type="ORF">SLEP1_g179</name>
</gene>
<name>A0AAV5HED7_9ROSI</name>
<dbReference type="EMBL" id="BPVZ01000001">
    <property type="protein sequence ID" value="GKU85511.1"/>
    <property type="molecule type" value="Genomic_DNA"/>
</dbReference>
<sequence>MRRRVTPGVTSYGECCSFDTTTPTLLLGVKAAGNKKFT</sequence>